<evidence type="ECO:0000256" key="1">
    <source>
        <dbReference type="ARBA" id="ARBA00022723"/>
    </source>
</evidence>
<evidence type="ECO:0000256" key="4">
    <source>
        <dbReference type="PROSITE-ProRule" id="PRU00325"/>
    </source>
</evidence>
<reference evidence="7" key="4">
    <citation type="submission" date="2019-03" db="UniProtKB">
        <authorList>
            <consortium name="EnsemblPlants"/>
        </authorList>
    </citation>
    <scope>IDENTIFICATION</scope>
</reference>
<protein>
    <recommendedName>
        <fullName evidence="6">SWIM-type domain-containing protein</fullName>
    </recommendedName>
</protein>
<feature type="compositionally biased region" description="Pro residues" evidence="5">
    <location>
        <begin position="27"/>
        <end position="42"/>
    </location>
</feature>
<dbReference type="Proteomes" id="UP000015105">
    <property type="component" value="Chromosome 2D"/>
</dbReference>
<organism evidence="7 8">
    <name type="scientific">Aegilops tauschii subsp. strangulata</name>
    <name type="common">Goatgrass</name>
    <dbReference type="NCBI Taxonomy" id="200361"/>
    <lineage>
        <taxon>Eukaryota</taxon>
        <taxon>Viridiplantae</taxon>
        <taxon>Streptophyta</taxon>
        <taxon>Embryophyta</taxon>
        <taxon>Tracheophyta</taxon>
        <taxon>Spermatophyta</taxon>
        <taxon>Magnoliopsida</taxon>
        <taxon>Liliopsida</taxon>
        <taxon>Poales</taxon>
        <taxon>Poaceae</taxon>
        <taxon>BOP clade</taxon>
        <taxon>Pooideae</taxon>
        <taxon>Triticodae</taxon>
        <taxon>Triticeae</taxon>
        <taxon>Triticinae</taxon>
        <taxon>Aegilops</taxon>
    </lineage>
</organism>
<feature type="compositionally biased region" description="Polar residues" evidence="5">
    <location>
        <begin position="823"/>
        <end position="838"/>
    </location>
</feature>
<feature type="region of interest" description="Disordered" evidence="5">
    <location>
        <begin position="823"/>
        <end position="846"/>
    </location>
</feature>
<proteinExistence type="predicted"/>
<reference evidence="7" key="5">
    <citation type="journal article" date="2021" name="G3 (Bethesda)">
        <title>Aegilops tauschii genome assembly Aet v5.0 features greater sequence contiguity and improved annotation.</title>
        <authorList>
            <person name="Wang L."/>
            <person name="Zhu T."/>
            <person name="Rodriguez J.C."/>
            <person name="Deal K.R."/>
            <person name="Dubcovsky J."/>
            <person name="McGuire P.E."/>
            <person name="Lux T."/>
            <person name="Spannagl M."/>
            <person name="Mayer K.F.X."/>
            <person name="Baldrich P."/>
            <person name="Meyers B.C."/>
            <person name="Huo N."/>
            <person name="Gu Y.Q."/>
            <person name="Zhou H."/>
            <person name="Devos K.M."/>
            <person name="Bennetzen J.L."/>
            <person name="Unver T."/>
            <person name="Budak H."/>
            <person name="Gulick P.J."/>
            <person name="Galiba G."/>
            <person name="Kalapos B."/>
            <person name="Nelson D.R."/>
            <person name="Li P."/>
            <person name="You F.M."/>
            <person name="Luo M.C."/>
            <person name="Dvorak J."/>
        </authorList>
    </citation>
    <scope>NUCLEOTIDE SEQUENCE [LARGE SCALE GENOMIC DNA]</scope>
    <source>
        <strain evidence="7">cv. AL8/78</strain>
    </source>
</reference>
<sequence length="846" mass="96731">WKPTPAWSPTAATLLRRSRGWTNHAPAPMPLKPPPSPAPTRSPSPSRYALLAALRAPLDGFAATRFVEDLRVLISQCTVAGARKRKAPATAKVVRKAHKPQVEVEEPIQMPVYYGRREPFSRVRGNDLENKCAHLIGELPLQLQSMSLVDLQLWIFRLFRLHPETQDLGIKGFLKQRKTDFFDEESSEPDYSLEDYPWGMHEFLTDKCWSSFANKLKSKKHVTQKFMLYVQSSEVKHYDILLKAVHDDYSQLATVMLPGMEFLASSRYAFRDLVDDLTMTAKELVHYLTGPLGEKISPAEAWRARQFALEREFSTFYDSHNFAPRLLKEIARKNPGCFVDIKDAEVADCKGFRVLHRMFWAFGQCLQAFRTCRPVLCIKGTPLCGKYQGMLLTAVASDANDFSIPVACAIVEGETKESWLWFLRNLERAVVHQSDVCLIHDYKRELIDAVEDLLKYQYRQWRKAESRWCMEDLAENFFAYFGDKKLLLIFKRLCQQKRRHKFGKIWKELDELTSTYMAEKERGASGEMQQESVKHDVAELEAQSPCNQHDYVKDVKEDHADDTKGKITKFSDWISLKPKEKWSLAYDRDGARYGIMGSDIADIYKNDPVLKGITCLPLSAIVEVTFRRLVKYFENTSAAANKAIGNPSINFPERVQVDMNSKMQKSETHTLTYTYADEKNARGEVLDRKFTVKGRKREVTVHLKSEYTLSRNKSEGSTVEKTATCSCSKPQLLHKPCSHVIAICCKIGVSAATYMSPYYSLPYLGRTWSVNFDESKISRDYRNIMLFGCTTTWIPDKRLECGLPAFVTSDCLATVMEELEPQCSTGNVSTEDNQGSTTRLEEPNQI</sequence>
<keyword evidence="2 4" id="KW-0863">Zinc-finger</keyword>
<dbReference type="STRING" id="200361.A0A453AWL1"/>
<feature type="region of interest" description="Disordered" evidence="5">
    <location>
        <begin position="21"/>
        <end position="44"/>
    </location>
</feature>
<keyword evidence="8" id="KW-1185">Reference proteome</keyword>
<keyword evidence="3" id="KW-0862">Zinc</keyword>
<evidence type="ECO:0000313" key="8">
    <source>
        <dbReference type="Proteomes" id="UP000015105"/>
    </source>
</evidence>
<dbReference type="AlphaFoldDB" id="A0A453AWL1"/>
<dbReference type="PROSITE" id="PS50966">
    <property type="entry name" value="ZF_SWIM"/>
    <property type="match status" value="1"/>
</dbReference>
<dbReference type="PANTHER" id="PTHR31973">
    <property type="entry name" value="POLYPROTEIN, PUTATIVE-RELATED"/>
    <property type="match status" value="1"/>
</dbReference>
<dbReference type="Gramene" id="AET2Gv20281400.2">
    <property type="protein sequence ID" value="AET2Gv20281400.2"/>
    <property type="gene ID" value="AET2Gv20281400"/>
</dbReference>
<dbReference type="PANTHER" id="PTHR31973:SF184">
    <property type="entry name" value="OS02G0685500 PROTEIN"/>
    <property type="match status" value="1"/>
</dbReference>
<evidence type="ECO:0000256" key="5">
    <source>
        <dbReference type="SAM" id="MobiDB-lite"/>
    </source>
</evidence>
<dbReference type="Pfam" id="PF04434">
    <property type="entry name" value="SWIM"/>
    <property type="match status" value="1"/>
</dbReference>
<evidence type="ECO:0000313" key="7">
    <source>
        <dbReference type="EnsemblPlants" id="AET2Gv20281400.2"/>
    </source>
</evidence>
<name>A0A453AWL1_AEGTS</name>
<reference evidence="7" key="3">
    <citation type="journal article" date="2017" name="Nature">
        <title>Genome sequence of the progenitor of the wheat D genome Aegilops tauschii.</title>
        <authorList>
            <person name="Luo M.C."/>
            <person name="Gu Y.Q."/>
            <person name="Puiu D."/>
            <person name="Wang H."/>
            <person name="Twardziok S.O."/>
            <person name="Deal K.R."/>
            <person name="Huo N."/>
            <person name="Zhu T."/>
            <person name="Wang L."/>
            <person name="Wang Y."/>
            <person name="McGuire P.E."/>
            <person name="Liu S."/>
            <person name="Long H."/>
            <person name="Ramasamy R.K."/>
            <person name="Rodriguez J.C."/>
            <person name="Van S.L."/>
            <person name="Yuan L."/>
            <person name="Wang Z."/>
            <person name="Xia Z."/>
            <person name="Xiao L."/>
            <person name="Anderson O.D."/>
            <person name="Ouyang S."/>
            <person name="Liang Y."/>
            <person name="Zimin A.V."/>
            <person name="Pertea G."/>
            <person name="Qi P."/>
            <person name="Bennetzen J.L."/>
            <person name="Dai X."/>
            <person name="Dawson M.W."/>
            <person name="Muller H.G."/>
            <person name="Kugler K."/>
            <person name="Rivarola-Duarte L."/>
            <person name="Spannagl M."/>
            <person name="Mayer K.F.X."/>
            <person name="Lu F.H."/>
            <person name="Bevan M.W."/>
            <person name="Leroy P."/>
            <person name="Li P."/>
            <person name="You F.M."/>
            <person name="Sun Q."/>
            <person name="Liu Z."/>
            <person name="Lyons E."/>
            <person name="Wicker T."/>
            <person name="Salzberg S.L."/>
            <person name="Devos K.M."/>
            <person name="Dvorak J."/>
        </authorList>
    </citation>
    <scope>NUCLEOTIDE SEQUENCE [LARGE SCALE GENOMIC DNA]</scope>
    <source>
        <strain evidence="7">cv. AL8/78</strain>
    </source>
</reference>
<dbReference type="InterPro" id="IPR018289">
    <property type="entry name" value="MULE_transposase_dom"/>
</dbReference>
<dbReference type="InterPro" id="IPR006564">
    <property type="entry name" value="Znf_PMZ"/>
</dbReference>
<dbReference type="InterPro" id="IPR007527">
    <property type="entry name" value="Znf_SWIM"/>
</dbReference>
<dbReference type="Pfam" id="PF10551">
    <property type="entry name" value="MULE"/>
    <property type="match status" value="1"/>
</dbReference>
<keyword evidence="1" id="KW-0479">Metal-binding</keyword>
<evidence type="ECO:0000259" key="6">
    <source>
        <dbReference type="PROSITE" id="PS50966"/>
    </source>
</evidence>
<reference evidence="8" key="1">
    <citation type="journal article" date="2014" name="Science">
        <title>Ancient hybridizations among the ancestral genomes of bread wheat.</title>
        <authorList>
            <consortium name="International Wheat Genome Sequencing Consortium,"/>
            <person name="Marcussen T."/>
            <person name="Sandve S.R."/>
            <person name="Heier L."/>
            <person name="Spannagl M."/>
            <person name="Pfeifer M."/>
            <person name="Jakobsen K.S."/>
            <person name="Wulff B.B."/>
            <person name="Steuernagel B."/>
            <person name="Mayer K.F."/>
            <person name="Olsen O.A."/>
        </authorList>
    </citation>
    <scope>NUCLEOTIDE SEQUENCE [LARGE SCALE GENOMIC DNA]</scope>
    <source>
        <strain evidence="8">cv. AL8/78</strain>
    </source>
</reference>
<dbReference type="EnsemblPlants" id="AET2Gv20281400.2">
    <property type="protein sequence ID" value="AET2Gv20281400.2"/>
    <property type="gene ID" value="AET2Gv20281400"/>
</dbReference>
<feature type="domain" description="SWIM-type" evidence="6">
    <location>
        <begin position="707"/>
        <end position="748"/>
    </location>
</feature>
<dbReference type="GO" id="GO:0008270">
    <property type="term" value="F:zinc ion binding"/>
    <property type="evidence" value="ECO:0007669"/>
    <property type="project" value="UniProtKB-KW"/>
</dbReference>
<reference evidence="8" key="2">
    <citation type="journal article" date="2017" name="Nat. Plants">
        <title>The Aegilops tauschii genome reveals multiple impacts of transposons.</title>
        <authorList>
            <person name="Zhao G."/>
            <person name="Zou C."/>
            <person name="Li K."/>
            <person name="Wang K."/>
            <person name="Li T."/>
            <person name="Gao L."/>
            <person name="Zhang X."/>
            <person name="Wang H."/>
            <person name="Yang Z."/>
            <person name="Liu X."/>
            <person name="Jiang W."/>
            <person name="Mao L."/>
            <person name="Kong X."/>
            <person name="Jiao Y."/>
            <person name="Jia J."/>
        </authorList>
    </citation>
    <scope>NUCLEOTIDE SEQUENCE [LARGE SCALE GENOMIC DNA]</scope>
    <source>
        <strain evidence="8">cv. AL8/78</strain>
    </source>
</reference>
<evidence type="ECO:0000256" key="3">
    <source>
        <dbReference type="ARBA" id="ARBA00022833"/>
    </source>
</evidence>
<accession>A0A453AWL1</accession>
<evidence type="ECO:0000256" key="2">
    <source>
        <dbReference type="ARBA" id="ARBA00022771"/>
    </source>
</evidence>
<dbReference type="SMART" id="SM00575">
    <property type="entry name" value="ZnF_PMZ"/>
    <property type="match status" value="1"/>
</dbReference>